<proteinExistence type="predicted"/>
<organism evidence="2 3">
    <name type="scientific">Amniculicola lignicola CBS 123094</name>
    <dbReference type="NCBI Taxonomy" id="1392246"/>
    <lineage>
        <taxon>Eukaryota</taxon>
        <taxon>Fungi</taxon>
        <taxon>Dikarya</taxon>
        <taxon>Ascomycota</taxon>
        <taxon>Pezizomycotina</taxon>
        <taxon>Dothideomycetes</taxon>
        <taxon>Pleosporomycetidae</taxon>
        <taxon>Pleosporales</taxon>
        <taxon>Amniculicolaceae</taxon>
        <taxon>Amniculicola</taxon>
    </lineage>
</organism>
<reference evidence="2" key="1">
    <citation type="journal article" date="2020" name="Stud. Mycol.">
        <title>101 Dothideomycetes genomes: a test case for predicting lifestyles and emergence of pathogens.</title>
        <authorList>
            <person name="Haridas S."/>
            <person name="Albert R."/>
            <person name="Binder M."/>
            <person name="Bloem J."/>
            <person name="Labutti K."/>
            <person name="Salamov A."/>
            <person name="Andreopoulos B."/>
            <person name="Baker S."/>
            <person name="Barry K."/>
            <person name="Bills G."/>
            <person name="Bluhm B."/>
            <person name="Cannon C."/>
            <person name="Castanera R."/>
            <person name="Culley D."/>
            <person name="Daum C."/>
            <person name="Ezra D."/>
            <person name="Gonzalez J."/>
            <person name="Henrissat B."/>
            <person name="Kuo A."/>
            <person name="Liang C."/>
            <person name="Lipzen A."/>
            <person name="Lutzoni F."/>
            <person name="Magnuson J."/>
            <person name="Mondo S."/>
            <person name="Nolan M."/>
            <person name="Ohm R."/>
            <person name="Pangilinan J."/>
            <person name="Park H.-J."/>
            <person name="Ramirez L."/>
            <person name="Alfaro M."/>
            <person name="Sun H."/>
            <person name="Tritt A."/>
            <person name="Yoshinaga Y."/>
            <person name="Zwiers L.-H."/>
            <person name="Turgeon B."/>
            <person name="Goodwin S."/>
            <person name="Spatafora J."/>
            <person name="Crous P."/>
            <person name="Grigoriev I."/>
        </authorList>
    </citation>
    <scope>NUCLEOTIDE SEQUENCE</scope>
    <source>
        <strain evidence="2">CBS 123094</strain>
    </source>
</reference>
<dbReference type="EMBL" id="ML977840">
    <property type="protein sequence ID" value="KAF1992707.1"/>
    <property type="molecule type" value="Genomic_DNA"/>
</dbReference>
<gene>
    <name evidence="2" type="ORF">P154DRAFT_568436</name>
</gene>
<evidence type="ECO:0000256" key="1">
    <source>
        <dbReference type="SAM" id="MobiDB-lite"/>
    </source>
</evidence>
<feature type="region of interest" description="Disordered" evidence="1">
    <location>
        <begin position="204"/>
        <end position="229"/>
    </location>
</feature>
<protein>
    <submittedName>
        <fullName evidence="2">Uncharacterized protein</fullName>
    </submittedName>
</protein>
<sequence>MNCQAAPNLHPAACRSEMPCLLLHPPNLRPVEERGDAWLKAMLSLRSPGLGNAHVHLEPSHKPSKTSDNQPAPPTAQPRTVALRQTLSVYPRQPQFQRLLNVPADYNEDDHEATVDTKIYFDRIAPDSLAGIEIKLRVPRPQTRGMDIGVFVAESTRQRSVLEAIEDDVLSLVQSVNTKMARNPTPTDLNGLPCGMESFGRHLPPLSTPAGPDGRYEDSTSMEKTAEDGLRRAGRRGLNRTIRKSREETMLSTVAPTTKSRSQRKYRTQYKDKLYKIWRRIWWRPG</sequence>
<feature type="region of interest" description="Disordered" evidence="1">
    <location>
        <begin position="50"/>
        <end position="78"/>
    </location>
</feature>
<name>A0A6A5VV03_9PLEO</name>
<evidence type="ECO:0000313" key="3">
    <source>
        <dbReference type="Proteomes" id="UP000799779"/>
    </source>
</evidence>
<keyword evidence="3" id="KW-1185">Reference proteome</keyword>
<dbReference type="AlphaFoldDB" id="A0A6A5VV03"/>
<dbReference type="Proteomes" id="UP000799779">
    <property type="component" value="Unassembled WGS sequence"/>
</dbReference>
<accession>A0A6A5VV03</accession>
<evidence type="ECO:0000313" key="2">
    <source>
        <dbReference type="EMBL" id="KAF1992707.1"/>
    </source>
</evidence>